<reference evidence="1" key="2">
    <citation type="journal article" date="2015" name="Fish Shellfish Immunol.">
        <title>Early steps in the European eel (Anguilla anguilla)-Vibrio vulnificus interaction in the gills: Role of the RtxA13 toxin.</title>
        <authorList>
            <person name="Callol A."/>
            <person name="Pajuelo D."/>
            <person name="Ebbesson L."/>
            <person name="Teles M."/>
            <person name="MacKenzie S."/>
            <person name="Amaro C."/>
        </authorList>
    </citation>
    <scope>NUCLEOTIDE SEQUENCE</scope>
</reference>
<evidence type="ECO:0000313" key="1">
    <source>
        <dbReference type="EMBL" id="JAH47272.1"/>
    </source>
</evidence>
<sequence length="21" mass="2276">MLSLAILQLSSLSKSTKPNPF</sequence>
<reference evidence="1" key="1">
    <citation type="submission" date="2014-11" db="EMBL/GenBank/DDBJ databases">
        <authorList>
            <person name="Amaro Gonzalez C."/>
        </authorList>
    </citation>
    <scope>NUCLEOTIDE SEQUENCE</scope>
</reference>
<organism evidence="1">
    <name type="scientific">Anguilla anguilla</name>
    <name type="common">European freshwater eel</name>
    <name type="synonym">Muraena anguilla</name>
    <dbReference type="NCBI Taxonomy" id="7936"/>
    <lineage>
        <taxon>Eukaryota</taxon>
        <taxon>Metazoa</taxon>
        <taxon>Chordata</taxon>
        <taxon>Craniata</taxon>
        <taxon>Vertebrata</taxon>
        <taxon>Euteleostomi</taxon>
        <taxon>Actinopterygii</taxon>
        <taxon>Neopterygii</taxon>
        <taxon>Teleostei</taxon>
        <taxon>Anguilliformes</taxon>
        <taxon>Anguillidae</taxon>
        <taxon>Anguilla</taxon>
    </lineage>
</organism>
<protein>
    <submittedName>
        <fullName evidence="1">Uncharacterized protein</fullName>
    </submittedName>
</protein>
<proteinExistence type="predicted"/>
<dbReference type="AlphaFoldDB" id="A0A0E9T1A4"/>
<accession>A0A0E9T1A4</accession>
<dbReference type="EMBL" id="GBXM01061305">
    <property type="protein sequence ID" value="JAH47272.1"/>
    <property type="molecule type" value="Transcribed_RNA"/>
</dbReference>
<name>A0A0E9T1A4_ANGAN</name>